<evidence type="ECO:0000256" key="1">
    <source>
        <dbReference type="SAM" id="SignalP"/>
    </source>
</evidence>
<evidence type="ECO:0000313" key="3">
    <source>
        <dbReference type="Proteomes" id="UP000093199"/>
    </source>
</evidence>
<organism evidence="2 3">
    <name type="scientific">Caryophanon tenue</name>
    <dbReference type="NCBI Taxonomy" id="33978"/>
    <lineage>
        <taxon>Bacteria</taxon>
        <taxon>Bacillati</taxon>
        <taxon>Bacillota</taxon>
        <taxon>Bacilli</taxon>
        <taxon>Bacillales</taxon>
        <taxon>Caryophanaceae</taxon>
        <taxon>Caryophanon</taxon>
    </lineage>
</organism>
<dbReference type="STRING" id="33978.A6M13_14025"/>
<evidence type="ECO:0000313" key="2">
    <source>
        <dbReference type="EMBL" id="OCS85161.1"/>
    </source>
</evidence>
<dbReference type="OrthoDB" id="57539at2"/>
<proteinExistence type="predicted"/>
<evidence type="ECO:0008006" key="4">
    <source>
        <dbReference type="Google" id="ProtNLM"/>
    </source>
</evidence>
<feature type="signal peptide" evidence="1">
    <location>
        <begin position="1"/>
        <end position="23"/>
    </location>
</feature>
<keyword evidence="3" id="KW-1185">Reference proteome</keyword>
<dbReference type="EMBL" id="MASJ01000016">
    <property type="protein sequence ID" value="OCS85161.1"/>
    <property type="molecule type" value="Genomic_DNA"/>
</dbReference>
<feature type="chain" id="PRO_5038641343" description="SbsA Ig-like domain-containing protein" evidence="1">
    <location>
        <begin position="24"/>
        <end position="2089"/>
    </location>
</feature>
<dbReference type="RefSeq" id="WP_066545202.1">
    <property type="nucleotide sequence ID" value="NZ_MASJ01000016.1"/>
</dbReference>
<reference evidence="2 3" key="1">
    <citation type="submission" date="2016-07" db="EMBL/GenBank/DDBJ databases">
        <title>Caryophanon tenue genome sequencing.</title>
        <authorList>
            <person name="Verma A."/>
            <person name="Pal Y."/>
            <person name="Krishnamurthi S."/>
        </authorList>
    </citation>
    <scope>NUCLEOTIDE SEQUENCE [LARGE SCALE GENOMIC DNA]</scope>
    <source>
        <strain evidence="2 3">DSM 14152</strain>
    </source>
</reference>
<accession>A0A1C0YDD5</accession>
<keyword evidence="1" id="KW-0732">Signal</keyword>
<comment type="caution">
    <text evidence="2">The sequence shown here is derived from an EMBL/GenBank/DDBJ whole genome shotgun (WGS) entry which is preliminary data.</text>
</comment>
<gene>
    <name evidence="2" type="ORF">A6M13_14025</name>
</gene>
<name>A0A1C0YDD5_9BACL</name>
<dbReference type="Proteomes" id="UP000093199">
    <property type="component" value="Unassembled WGS sequence"/>
</dbReference>
<protein>
    <recommendedName>
        <fullName evidence="4">SbsA Ig-like domain-containing protein</fullName>
    </recommendedName>
</protein>
<sequence>MRKNTAFYVASAALATSIFVANGEVSADSLVPETGYQFLAQQSTLQTFDLSKDAAVRTINFSLPVDEETVKANENIILYDVTAQKFVEVVAKVTSSKTSIEVALAAGTTYEENHEYRLLVGDTIKNLATNAVSLQQAIQFNFKTINVPDVSTNPGEEEPEILDGTVSGTITAITDTTITLNGVAYETDASIAAFIAENKQAFEQAIVEVNVSERKIVEIKALTITQEGAKLQGTTDSHILTNTTVTVAAENITLYAVTMANLFVANNVKQRVNVENSTITGKVQVLEERSMQAVVEEQHATSLVIRFTNSVVVEMLIARVDVKSEISGTSRFTLISVKADTNIFVDPEAVLPRLTIQDGVTNIELNASIAQVDIQTNNNLKVTGSGNFDKVNITSEKKVELDTTGTIQEIAVKNHKATMTVGEAVKIEKVTIPNTVEAKDVIENFDDVKDQIGDKIEQENLEEFIAAKFVRTDTQHVAELSIVGVSEDANISYQHYNNRYSTNDDIPAVGDVLENVFDWTEGEKVPFYFDRDYYVFVTDEAGIITDRYAVHDQFHFEPVTDSQTANTLTLSFSGYTQESTPIDYVNRLYITDGDKSEVVDLTATTFVYNEYGVPSISVDLTQFNGDVAYHIQTLGNYYGFLHNFKTDTKAYLKGLYDFAHNVQINQVNYTEGYAFRYLLGDSNYKLVDYTEADGTVYKMRESLLAQASSVVEQYVHAFREKQFASVTDVQQKVQEINAANSTVITTFNGYLDEMDALFKEDEYSYAQGERLRDDVTIAQIDEIKARIEADTVLTSKDKQEVLSEHSSVVSEYYYSYRRLINDLYDDNQLIKEGVTQETITNLQEVIQAEIPDTYSEKEWWLSRLESMKRELVIQPFKRLENTNVTYQSQRLKTTVTPDEITTAYNAALLLATTDQQKQQVYDAYSQMKYYYVLKELRLLATTPNIETYRLIPLKRDVTEAQIETIFTAFETFEGNYEYSVTSLKENALLSLELVEIFDYVTYVDGYYVLKADVTIEAFLAAYTNLNEQNQHYELRTVLENVLSSGFNSFYRNGVIRDTVTVEQIDEAYETMQSYVTDANYAEIIKREYYDVLYDYYVEKVKVHFVYPDIFSTGHLLHLTEDTTVDQIEAIFASWQPAQDGEIWYFESINRLKEQTLASLEVADALALLKKYYWNYSGVDRLASGDVTDMINVLTTLKETVQNPQAQQWLENEIQQVAQVAFITLKNPNGHSDGTRLREDVTLEEIQEAYETSKALLNDTTLESTYREYMYYYYAKEASTLLVEPFYNAYNMQALKENVTQAQVDEVFSTWTVDEEHMHHYDYRIQELKQMLNNSLLVQPLLSLFKENYQQLEGLERLADGATLTQFNATYELLKATVSEENYQVHSFIDNLVYPLVRGVFEQFRNEESHNALTYLKEDVTLADLQEAYVQLDKLEIPFVQEMYENYQYYYYVQALGALTGIENEMYGPMLFTKETTAASIEELFSTWEEDTTTTYHGERINDMKRYSMLSVSLQDILSLLSEDYTNYYAPVLREGITLSEFMEAYSVALTSTTNETTKEWLNDLLTNTIITKSFRSLENESYSTHNERLRDDVTLEQIQTIYNEIAPFVDENKLENLKSELERYTYYYYYLRELSTLTGITNDMYAPTVFTKEVTVEQIEELFSTWQGDASTTYYAEQITRVQKYSLLSVSLQKLLPLLAEDYQYYNEPLFVEDVSLVDFMTIFNETMDNAPNEEVEEWLTNLLTQSVASKAFNSFDNETYQQEAERLQEDVTLTMIQDTYDALAPYLEDYHAQSLQRTKQYYEYYYYLRDAAKLAPSISTNMYAEYYVLEEGVTLEDIETLFKDFVYDENNPSYPLESIHQLRQKLVRSYSLQGVLVLLKPEYDGQTSPFIDDVTLEQLQQMYTHVNATEDEEAKAYVENLLYAHIDALQQTVLTYSSVKWSSFGPIKSTATIEQIEAVVKQLEQLKVFFATEQLTQAIQHLTNDTLEASVETFNVQDEQVEDVVVSGSPIDLEALESYAAVAEFIVSDGYGYDVLPDVNRESLQVFIEELTQKIAGNEEGNEQYLLLIELANDVLNQPVAFVPFSLA</sequence>